<gene>
    <name evidence="2" type="ORF">PYX00_003312</name>
</gene>
<keyword evidence="1" id="KW-0472">Membrane</keyword>
<feature type="transmembrane region" description="Helical" evidence="1">
    <location>
        <begin position="12"/>
        <end position="30"/>
    </location>
</feature>
<keyword evidence="1" id="KW-1133">Transmembrane helix</keyword>
<evidence type="ECO:0000256" key="1">
    <source>
        <dbReference type="SAM" id="Phobius"/>
    </source>
</evidence>
<proteinExistence type="predicted"/>
<dbReference type="EMBL" id="JARGDH010000002">
    <property type="protein sequence ID" value="KAL0275476.1"/>
    <property type="molecule type" value="Genomic_DNA"/>
</dbReference>
<protein>
    <submittedName>
        <fullName evidence="2">Uncharacterized protein</fullName>
    </submittedName>
</protein>
<reference evidence="2" key="1">
    <citation type="journal article" date="2024" name="Gigascience">
        <title>Chromosome-level genome of the poultry shaft louse Menopon gallinae provides insight into the host-switching and adaptive evolution of parasitic lice.</title>
        <authorList>
            <person name="Xu Y."/>
            <person name="Ma L."/>
            <person name="Liu S."/>
            <person name="Liang Y."/>
            <person name="Liu Q."/>
            <person name="He Z."/>
            <person name="Tian L."/>
            <person name="Duan Y."/>
            <person name="Cai W."/>
            <person name="Li H."/>
            <person name="Song F."/>
        </authorList>
    </citation>
    <scope>NUCLEOTIDE SEQUENCE</scope>
    <source>
        <strain evidence="2">Cailab_2023a</strain>
    </source>
</reference>
<feature type="transmembrane region" description="Helical" evidence="1">
    <location>
        <begin position="87"/>
        <end position="110"/>
    </location>
</feature>
<name>A0AAW2I0P6_9NEOP</name>
<sequence>MYPFAFVLRMRVTQIVCGIATLLMGSVALIEEKSHFNMGMGIPAGISTVLAAANSIYCSRGFDGYQPPSCKTQPWTKLRFLGPTVRIAGIHIVLWGLATGLLITVSINAIRILLTGQTSSTISVLAAIECILAIAIVTALLAVVWIDLRYNPD</sequence>
<organism evidence="2">
    <name type="scientific">Menopon gallinae</name>
    <name type="common">poultry shaft louse</name>
    <dbReference type="NCBI Taxonomy" id="328185"/>
    <lineage>
        <taxon>Eukaryota</taxon>
        <taxon>Metazoa</taxon>
        <taxon>Ecdysozoa</taxon>
        <taxon>Arthropoda</taxon>
        <taxon>Hexapoda</taxon>
        <taxon>Insecta</taxon>
        <taxon>Pterygota</taxon>
        <taxon>Neoptera</taxon>
        <taxon>Paraneoptera</taxon>
        <taxon>Psocodea</taxon>
        <taxon>Troctomorpha</taxon>
        <taxon>Phthiraptera</taxon>
        <taxon>Amblycera</taxon>
        <taxon>Menoponidae</taxon>
        <taxon>Menopon</taxon>
    </lineage>
</organism>
<evidence type="ECO:0000313" key="2">
    <source>
        <dbReference type="EMBL" id="KAL0275476.1"/>
    </source>
</evidence>
<comment type="caution">
    <text evidence="2">The sequence shown here is derived from an EMBL/GenBank/DDBJ whole genome shotgun (WGS) entry which is preliminary data.</text>
</comment>
<dbReference type="AlphaFoldDB" id="A0AAW2I0P6"/>
<accession>A0AAW2I0P6</accession>
<feature type="transmembrane region" description="Helical" evidence="1">
    <location>
        <begin position="122"/>
        <end position="146"/>
    </location>
</feature>
<keyword evidence="1" id="KW-0812">Transmembrane</keyword>